<dbReference type="InterPro" id="IPR050088">
    <property type="entry name" value="IspD/TarI_cytidylyltransf_bact"/>
</dbReference>
<dbReference type="PANTHER" id="PTHR32125:SF4">
    <property type="entry name" value="2-C-METHYL-D-ERYTHRITOL 4-PHOSPHATE CYTIDYLYLTRANSFERASE, CHLOROPLASTIC"/>
    <property type="match status" value="1"/>
</dbReference>
<dbReference type="EMBL" id="UOFL01000212">
    <property type="protein sequence ID" value="VAW81191.1"/>
    <property type="molecule type" value="Genomic_DNA"/>
</dbReference>
<dbReference type="CDD" id="cd02516">
    <property type="entry name" value="CDP-ME_synthetase"/>
    <property type="match status" value="1"/>
</dbReference>
<dbReference type="UniPathway" id="UPA00056">
    <property type="reaction ID" value="UER00093"/>
</dbReference>
<dbReference type="PANTHER" id="PTHR32125">
    <property type="entry name" value="2-C-METHYL-D-ERYTHRITOL 4-PHOSPHATE CYTIDYLYLTRANSFERASE, CHLOROPLASTIC"/>
    <property type="match status" value="1"/>
</dbReference>
<keyword evidence="6" id="KW-0414">Isoprene biosynthesis</keyword>
<dbReference type="SUPFAM" id="SSF53448">
    <property type="entry name" value="Nucleotide-diphospho-sugar transferases"/>
    <property type="match status" value="1"/>
</dbReference>
<dbReference type="HAMAP" id="MF_00108">
    <property type="entry name" value="IspD"/>
    <property type="match status" value="1"/>
</dbReference>
<evidence type="ECO:0000256" key="3">
    <source>
        <dbReference type="ARBA" id="ARBA00012526"/>
    </source>
</evidence>
<evidence type="ECO:0000256" key="4">
    <source>
        <dbReference type="ARBA" id="ARBA00022679"/>
    </source>
</evidence>
<sequence>MNSEKILNRYWVIVAAAGSGQRMQADCPKQYLTIHHKTIFEHTLAIFDQADWVDAVVVVLADADPYWPAVKKNLTDYSVPLYEVAGGKERCDSVFNAMKSLQQYASPEDWVLVHDAARPCVSQQDISKLKSVLQDEAIGGLLAASVKDTIKQSDASGRVSHTVDRTNLWRALTPQMFRFEVLYKALQEALIDQSAAGNITDDASAIEQLGYKPLLVEGSSDNIKITTPDDMIAAEAYLLQANNEGISDYSGTD</sequence>
<evidence type="ECO:0000256" key="1">
    <source>
        <dbReference type="ARBA" id="ARBA00004787"/>
    </source>
</evidence>
<dbReference type="Gene3D" id="3.90.550.10">
    <property type="entry name" value="Spore Coat Polysaccharide Biosynthesis Protein SpsA, Chain A"/>
    <property type="match status" value="1"/>
</dbReference>
<dbReference type="GO" id="GO:0050518">
    <property type="term" value="F:2-C-methyl-D-erythritol 4-phosphate cytidylyltransferase activity"/>
    <property type="evidence" value="ECO:0007669"/>
    <property type="project" value="UniProtKB-EC"/>
</dbReference>
<keyword evidence="4 7" id="KW-0808">Transferase</keyword>
<evidence type="ECO:0000256" key="2">
    <source>
        <dbReference type="ARBA" id="ARBA00009789"/>
    </source>
</evidence>
<dbReference type="AlphaFoldDB" id="A0A3B0YP30"/>
<proteinExistence type="inferred from homology"/>
<evidence type="ECO:0000256" key="6">
    <source>
        <dbReference type="ARBA" id="ARBA00023229"/>
    </source>
</evidence>
<organism evidence="7">
    <name type="scientific">hydrothermal vent metagenome</name>
    <dbReference type="NCBI Taxonomy" id="652676"/>
    <lineage>
        <taxon>unclassified sequences</taxon>
        <taxon>metagenomes</taxon>
        <taxon>ecological metagenomes</taxon>
    </lineage>
</organism>
<dbReference type="FunFam" id="3.90.550.10:FF:000003">
    <property type="entry name" value="2-C-methyl-D-erythritol 4-phosphate cytidylyltransferase"/>
    <property type="match status" value="1"/>
</dbReference>
<dbReference type="InterPro" id="IPR018294">
    <property type="entry name" value="ISPD_synthase_CS"/>
</dbReference>
<comment type="similarity">
    <text evidence="2">Belongs to the IspD/TarI cytidylyltransferase family. IspD subfamily.</text>
</comment>
<comment type="pathway">
    <text evidence="1">Isoprenoid biosynthesis; isopentenyl diphosphate biosynthesis via DXP pathway; isopentenyl diphosphate from 1-deoxy-D-xylulose 5-phosphate: step 2/6.</text>
</comment>
<dbReference type="EC" id="2.7.7.60" evidence="3"/>
<name>A0A3B0YP30_9ZZZZ</name>
<dbReference type="Pfam" id="PF01128">
    <property type="entry name" value="IspD"/>
    <property type="match status" value="1"/>
</dbReference>
<dbReference type="NCBIfam" id="TIGR00453">
    <property type="entry name" value="ispD"/>
    <property type="match status" value="1"/>
</dbReference>
<dbReference type="InterPro" id="IPR034683">
    <property type="entry name" value="IspD/TarI"/>
</dbReference>
<protein>
    <recommendedName>
        <fullName evidence="3">2-C-methyl-D-erythritol 4-phosphate cytidylyltransferase</fullName>
        <ecNumber evidence="3">2.7.7.60</ecNumber>
    </recommendedName>
</protein>
<keyword evidence="5 7" id="KW-0548">Nucleotidyltransferase</keyword>
<reference evidence="7" key="1">
    <citation type="submission" date="2018-06" db="EMBL/GenBank/DDBJ databases">
        <authorList>
            <person name="Zhirakovskaya E."/>
        </authorList>
    </citation>
    <scope>NUCLEOTIDE SEQUENCE</scope>
</reference>
<dbReference type="InterPro" id="IPR029044">
    <property type="entry name" value="Nucleotide-diphossugar_trans"/>
</dbReference>
<accession>A0A3B0YP30</accession>
<evidence type="ECO:0000256" key="5">
    <source>
        <dbReference type="ARBA" id="ARBA00022695"/>
    </source>
</evidence>
<dbReference type="InterPro" id="IPR001228">
    <property type="entry name" value="IspD"/>
</dbReference>
<dbReference type="GO" id="GO:0019288">
    <property type="term" value="P:isopentenyl diphosphate biosynthetic process, methylerythritol 4-phosphate pathway"/>
    <property type="evidence" value="ECO:0007669"/>
    <property type="project" value="UniProtKB-UniPathway"/>
</dbReference>
<evidence type="ECO:0000313" key="7">
    <source>
        <dbReference type="EMBL" id="VAW81191.1"/>
    </source>
</evidence>
<gene>
    <name evidence="7" type="ORF">MNBD_GAMMA12-3477</name>
</gene>
<dbReference type="PROSITE" id="PS01295">
    <property type="entry name" value="ISPD"/>
    <property type="match status" value="1"/>
</dbReference>